<dbReference type="Proteomes" id="UP000799764">
    <property type="component" value="Unassembled WGS sequence"/>
</dbReference>
<feature type="compositionally biased region" description="Basic and acidic residues" evidence="1">
    <location>
        <begin position="1"/>
        <end position="19"/>
    </location>
</feature>
<proteinExistence type="predicted"/>
<feature type="compositionally biased region" description="Acidic residues" evidence="1">
    <location>
        <begin position="541"/>
        <end position="555"/>
    </location>
</feature>
<dbReference type="EMBL" id="MU001501">
    <property type="protein sequence ID" value="KAF2444069.1"/>
    <property type="molecule type" value="Genomic_DNA"/>
</dbReference>
<evidence type="ECO:0000256" key="1">
    <source>
        <dbReference type="SAM" id="MobiDB-lite"/>
    </source>
</evidence>
<feature type="compositionally biased region" description="Basic and acidic residues" evidence="1">
    <location>
        <begin position="141"/>
        <end position="159"/>
    </location>
</feature>
<dbReference type="AlphaFoldDB" id="A0A9P4PFG5"/>
<gene>
    <name evidence="2" type="ORF">P171DRAFT_521464</name>
</gene>
<accession>A0A9P4PFG5</accession>
<evidence type="ECO:0000313" key="3">
    <source>
        <dbReference type="Proteomes" id="UP000799764"/>
    </source>
</evidence>
<comment type="caution">
    <text evidence="2">The sequence shown here is derived from an EMBL/GenBank/DDBJ whole genome shotgun (WGS) entry which is preliminary data.</text>
</comment>
<evidence type="ECO:0000313" key="2">
    <source>
        <dbReference type="EMBL" id="KAF2444069.1"/>
    </source>
</evidence>
<feature type="region of interest" description="Disordered" evidence="1">
    <location>
        <begin position="541"/>
        <end position="563"/>
    </location>
</feature>
<feature type="region of interest" description="Disordered" evidence="1">
    <location>
        <begin position="71"/>
        <end position="230"/>
    </location>
</feature>
<sequence>MSFTNRRDKATALPAERDNGGSSPSPQRESSKASNRHIAKSSSARDSNSALASSGAVVKSFALSDLQALRGSNSVASSAQGAAGPSVADAHGEVTTPFDNEEEMTAGRVSFRLRSPSPVPEEPDSVDDSPAAESRKRSKRPVNDSRKRSKHSVAEHDELAPGSGEIGHMEEEETEDETEDESDEEKNLEDTANNVLPYRSIKTIDIPKRSNQDKATDAERRPQKDDPTTWYGTMSYRESLITYFCDEVGMSYEKTRNEGAVKECFEDGISTEWIRKCHVAALLKQLNAYDLKDPADTPIPTAAEARRGKKRAANKGKEKASSSTAAKNSTRAGQSKAAQGSIEAAQGSAQLSVKNVEPRFVREAPARQLEMTAIVVFKDLYKMSFDKIRDMLREDFDWVIDSDQVEHFYHLVRPSAYGSKGYRNAQDSLAPENVAENKLVETAAAGILVGISQGSARGGQQVDEKQAIEFPSTNNDKIHGGQVAIGTGVGNGAGPGTSAPRASSAREIEAGNALLQFRAQPVENGGVVTSPEADIEAAESEATIDMEYTYEDEDQTGTRGPAA</sequence>
<feature type="compositionally biased region" description="Acidic residues" evidence="1">
    <location>
        <begin position="170"/>
        <end position="187"/>
    </location>
</feature>
<keyword evidence="3" id="KW-1185">Reference proteome</keyword>
<protein>
    <submittedName>
        <fullName evidence="2">Uncharacterized protein</fullName>
    </submittedName>
</protein>
<name>A0A9P4PFG5_9PLEO</name>
<feature type="compositionally biased region" description="Basic and acidic residues" evidence="1">
    <location>
        <begin position="205"/>
        <end position="227"/>
    </location>
</feature>
<organism evidence="2 3">
    <name type="scientific">Karstenula rhodostoma CBS 690.94</name>
    <dbReference type="NCBI Taxonomy" id="1392251"/>
    <lineage>
        <taxon>Eukaryota</taxon>
        <taxon>Fungi</taxon>
        <taxon>Dikarya</taxon>
        <taxon>Ascomycota</taxon>
        <taxon>Pezizomycotina</taxon>
        <taxon>Dothideomycetes</taxon>
        <taxon>Pleosporomycetidae</taxon>
        <taxon>Pleosporales</taxon>
        <taxon>Massarineae</taxon>
        <taxon>Didymosphaeriaceae</taxon>
        <taxon>Karstenula</taxon>
    </lineage>
</organism>
<feature type="region of interest" description="Disordered" evidence="1">
    <location>
        <begin position="1"/>
        <end position="55"/>
    </location>
</feature>
<feature type="region of interest" description="Disordered" evidence="1">
    <location>
        <begin position="293"/>
        <end position="348"/>
    </location>
</feature>
<feature type="compositionally biased region" description="Polar residues" evidence="1">
    <location>
        <begin position="40"/>
        <end position="52"/>
    </location>
</feature>
<feature type="compositionally biased region" description="Polar residues" evidence="1">
    <location>
        <begin position="71"/>
        <end position="80"/>
    </location>
</feature>
<feature type="compositionally biased region" description="Low complexity" evidence="1">
    <location>
        <begin position="321"/>
        <end position="332"/>
    </location>
</feature>
<dbReference type="OrthoDB" id="3773439at2759"/>
<reference evidence="2" key="1">
    <citation type="journal article" date="2020" name="Stud. Mycol.">
        <title>101 Dothideomycetes genomes: a test case for predicting lifestyles and emergence of pathogens.</title>
        <authorList>
            <person name="Haridas S."/>
            <person name="Albert R."/>
            <person name="Binder M."/>
            <person name="Bloem J."/>
            <person name="Labutti K."/>
            <person name="Salamov A."/>
            <person name="Andreopoulos B."/>
            <person name="Baker S."/>
            <person name="Barry K."/>
            <person name="Bills G."/>
            <person name="Bluhm B."/>
            <person name="Cannon C."/>
            <person name="Castanera R."/>
            <person name="Culley D."/>
            <person name="Daum C."/>
            <person name="Ezra D."/>
            <person name="Gonzalez J."/>
            <person name="Henrissat B."/>
            <person name="Kuo A."/>
            <person name="Liang C."/>
            <person name="Lipzen A."/>
            <person name="Lutzoni F."/>
            <person name="Magnuson J."/>
            <person name="Mondo S."/>
            <person name="Nolan M."/>
            <person name="Ohm R."/>
            <person name="Pangilinan J."/>
            <person name="Park H.-J."/>
            <person name="Ramirez L."/>
            <person name="Alfaro M."/>
            <person name="Sun H."/>
            <person name="Tritt A."/>
            <person name="Yoshinaga Y."/>
            <person name="Zwiers L.-H."/>
            <person name="Turgeon B."/>
            <person name="Goodwin S."/>
            <person name="Spatafora J."/>
            <person name="Crous P."/>
            <person name="Grigoriev I."/>
        </authorList>
    </citation>
    <scope>NUCLEOTIDE SEQUENCE</scope>
    <source>
        <strain evidence="2">CBS 690.94</strain>
    </source>
</reference>